<name>A0A558HWR7_9GAMM</name>
<keyword evidence="4" id="KW-0233">DNA recombination</keyword>
<dbReference type="SUPFAM" id="SSF56349">
    <property type="entry name" value="DNA breaking-rejoining enzymes"/>
    <property type="match status" value="1"/>
</dbReference>
<dbReference type="GO" id="GO:0015074">
    <property type="term" value="P:DNA integration"/>
    <property type="evidence" value="ECO:0007669"/>
    <property type="project" value="UniProtKB-KW"/>
</dbReference>
<evidence type="ECO:0000313" key="8">
    <source>
        <dbReference type="EMBL" id="TVU73539.1"/>
    </source>
</evidence>
<protein>
    <submittedName>
        <fullName evidence="8">Tyrosine-type recombinase/integrase</fullName>
    </submittedName>
</protein>
<organism evidence="8 9">
    <name type="scientific">Cobetia crustatorum</name>
    <dbReference type="NCBI Taxonomy" id="553385"/>
    <lineage>
        <taxon>Bacteria</taxon>
        <taxon>Pseudomonadati</taxon>
        <taxon>Pseudomonadota</taxon>
        <taxon>Gammaproteobacteria</taxon>
        <taxon>Oceanospirillales</taxon>
        <taxon>Halomonadaceae</taxon>
        <taxon>Cobetia</taxon>
    </lineage>
</organism>
<dbReference type="Gene3D" id="3.30.160.390">
    <property type="entry name" value="Integrase, DNA-binding domain"/>
    <property type="match status" value="1"/>
</dbReference>
<gene>
    <name evidence="8" type="ORF">FQP86_00155</name>
</gene>
<dbReference type="Pfam" id="PF13356">
    <property type="entry name" value="Arm-DNA-bind_3"/>
    <property type="match status" value="1"/>
</dbReference>
<feature type="domain" description="Tyr recombinase" evidence="6">
    <location>
        <begin position="208"/>
        <end position="384"/>
    </location>
</feature>
<evidence type="ECO:0000259" key="6">
    <source>
        <dbReference type="PROSITE" id="PS51898"/>
    </source>
</evidence>
<keyword evidence="9" id="KW-1185">Reference proteome</keyword>
<comment type="caution">
    <text evidence="8">The sequence shown here is derived from an EMBL/GenBank/DDBJ whole genome shotgun (WGS) entry which is preliminary data.</text>
</comment>
<accession>A0A558HWR7</accession>
<dbReference type="Gene3D" id="1.10.150.130">
    <property type="match status" value="1"/>
</dbReference>
<dbReference type="InterPro" id="IPR025166">
    <property type="entry name" value="Integrase_DNA_bind_dom"/>
</dbReference>
<dbReference type="PROSITE" id="PS51898">
    <property type="entry name" value="TYR_RECOMBINASE"/>
    <property type="match status" value="1"/>
</dbReference>
<dbReference type="InterPro" id="IPR053876">
    <property type="entry name" value="Phage_int_M"/>
</dbReference>
<dbReference type="PANTHER" id="PTHR30629:SF2">
    <property type="entry name" value="PROPHAGE INTEGRASE INTS-RELATED"/>
    <property type="match status" value="1"/>
</dbReference>
<dbReference type="EMBL" id="VNFH01000001">
    <property type="protein sequence ID" value="TVU73539.1"/>
    <property type="molecule type" value="Genomic_DNA"/>
</dbReference>
<dbReference type="InterPro" id="IPR010998">
    <property type="entry name" value="Integrase_recombinase_N"/>
</dbReference>
<dbReference type="GO" id="GO:0006310">
    <property type="term" value="P:DNA recombination"/>
    <property type="evidence" value="ECO:0007669"/>
    <property type="project" value="UniProtKB-KW"/>
</dbReference>
<dbReference type="Proteomes" id="UP000319941">
    <property type="component" value="Unassembled WGS sequence"/>
</dbReference>
<sequence>MKRTAIKRRPLADSVLANLEPEQRIYRESYGVDRLYFVVLPSGTKRWEVRYKRPADGKWAWVGAGSYPKVSAKRARAKALDVAAMVDEGIDPVYGEEQQQGISFREASQAWFEHKQIQGRAAKTLTGMQLWMKNDALPMLGDIPLMDVGRKECAQLQKHIEARKAHNTAEKSRVWLKQIFDYSIASGWVDSNPATNLVAIAAPTPVADRYPHLMESELPDFLNKLSLSTSSIHVRTAARIVMLTASRPGMVRMAEWEEFDLEEAIWSVPAEKMKTRRPHRVPLSKQVVQLLKELKPVTGRSRWVFPGQGEAPTISDMSINGCFKRIGYGRKMTGHGARHTAKTLLAEHGWSRDWTETQLAHKRPGLEGVYNQAEFLEERREMMQWYADYLDALEAGDGKVLKKLSRKAV</sequence>
<keyword evidence="3 5" id="KW-0238">DNA-binding</keyword>
<evidence type="ECO:0000256" key="1">
    <source>
        <dbReference type="ARBA" id="ARBA00008857"/>
    </source>
</evidence>
<proteinExistence type="inferred from homology"/>
<evidence type="ECO:0000313" key="9">
    <source>
        <dbReference type="Proteomes" id="UP000319941"/>
    </source>
</evidence>
<dbReference type="GO" id="GO:0003677">
    <property type="term" value="F:DNA binding"/>
    <property type="evidence" value="ECO:0007669"/>
    <property type="project" value="UniProtKB-UniRule"/>
</dbReference>
<dbReference type="InterPro" id="IPR038488">
    <property type="entry name" value="Integrase_DNA-bd_sf"/>
</dbReference>
<dbReference type="OrthoDB" id="9795573at2"/>
<dbReference type="InterPro" id="IPR050808">
    <property type="entry name" value="Phage_Integrase"/>
</dbReference>
<evidence type="ECO:0000256" key="2">
    <source>
        <dbReference type="ARBA" id="ARBA00022908"/>
    </source>
</evidence>
<evidence type="ECO:0000259" key="7">
    <source>
        <dbReference type="PROSITE" id="PS51900"/>
    </source>
</evidence>
<dbReference type="Pfam" id="PF22022">
    <property type="entry name" value="Phage_int_M"/>
    <property type="match status" value="1"/>
</dbReference>
<dbReference type="PANTHER" id="PTHR30629">
    <property type="entry name" value="PROPHAGE INTEGRASE"/>
    <property type="match status" value="1"/>
</dbReference>
<dbReference type="RefSeq" id="WP_144726200.1">
    <property type="nucleotide sequence ID" value="NZ_CAWOWR010000001.1"/>
</dbReference>
<dbReference type="CDD" id="cd00801">
    <property type="entry name" value="INT_P4_C"/>
    <property type="match status" value="1"/>
</dbReference>
<feature type="domain" description="Core-binding (CB)" evidence="7">
    <location>
        <begin position="102"/>
        <end position="184"/>
    </location>
</feature>
<evidence type="ECO:0000256" key="4">
    <source>
        <dbReference type="ARBA" id="ARBA00023172"/>
    </source>
</evidence>
<reference evidence="8 9" key="1">
    <citation type="submission" date="2019-07" db="EMBL/GenBank/DDBJ databases">
        <title>Diversity of Bacteria from Kongsfjorden, Arctic.</title>
        <authorList>
            <person name="Yu Y."/>
        </authorList>
    </citation>
    <scope>NUCLEOTIDE SEQUENCE [LARGE SCALE GENOMIC DNA]</scope>
    <source>
        <strain evidence="8 9">SM1923</strain>
    </source>
</reference>
<comment type="similarity">
    <text evidence="1">Belongs to the 'phage' integrase family.</text>
</comment>
<dbReference type="PROSITE" id="PS51900">
    <property type="entry name" value="CB"/>
    <property type="match status" value="1"/>
</dbReference>
<dbReference type="InterPro" id="IPR044068">
    <property type="entry name" value="CB"/>
</dbReference>
<dbReference type="AlphaFoldDB" id="A0A558HWR7"/>
<evidence type="ECO:0000256" key="5">
    <source>
        <dbReference type="PROSITE-ProRule" id="PRU01248"/>
    </source>
</evidence>
<dbReference type="InterPro" id="IPR013762">
    <property type="entry name" value="Integrase-like_cat_sf"/>
</dbReference>
<keyword evidence="2" id="KW-0229">DNA integration</keyword>
<dbReference type="InterPro" id="IPR011010">
    <property type="entry name" value="DNA_brk_join_enz"/>
</dbReference>
<evidence type="ECO:0000256" key="3">
    <source>
        <dbReference type="ARBA" id="ARBA00023125"/>
    </source>
</evidence>
<dbReference type="Pfam" id="PF00589">
    <property type="entry name" value="Phage_integrase"/>
    <property type="match status" value="1"/>
</dbReference>
<dbReference type="InterPro" id="IPR002104">
    <property type="entry name" value="Integrase_catalytic"/>
</dbReference>
<dbReference type="Gene3D" id="1.10.443.10">
    <property type="entry name" value="Intergrase catalytic core"/>
    <property type="match status" value="1"/>
</dbReference>